<evidence type="ECO:0000256" key="3">
    <source>
        <dbReference type="ARBA" id="ARBA00023163"/>
    </source>
</evidence>
<keyword evidence="3" id="KW-0804">Transcription</keyword>
<name>A0ABW0M0E5_9BACL</name>
<dbReference type="SUPFAM" id="SSF46689">
    <property type="entry name" value="Homeodomain-like"/>
    <property type="match status" value="2"/>
</dbReference>
<proteinExistence type="predicted"/>
<dbReference type="Gene3D" id="1.10.10.60">
    <property type="entry name" value="Homeodomain-like"/>
    <property type="match status" value="2"/>
</dbReference>
<reference evidence="6" key="1">
    <citation type="journal article" date="2019" name="Int. J. Syst. Evol. Microbiol.">
        <title>The Global Catalogue of Microorganisms (GCM) 10K type strain sequencing project: providing services to taxonomists for standard genome sequencing and annotation.</title>
        <authorList>
            <consortium name="The Broad Institute Genomics Platform"/>
            <consortium name="The Broad Institute Genome Sequencing Center for Infectious Disease"/>
            <person name="Wu L."/>
            <person name="Ma J."/>
        </authorList>
    </citation>
    <scope>NUCLEOTIDE SEQUENCE [LARGE SCALE GENOMIC DNA]</scope>
    <source>
        <strain evidence="6">CCUG 57113</strain>
    </source>
</reference>
<dbReference type="InterPro" id="IPR014710">
    <property type="entry name" value="RmlC-like_jellyroll"/>
</dbReference>
<dbReference type="Gene3D" id="2.60.120.10">
    <property type="entry name" value="Jelly Rolls"/>
    <property type="match status" value="1"/>
</dbReference>
<dbReference type="Pfam" id="PF12833">
    <property type="entry name" value="HTH_18"/>
    <property type="match status" value="1"/>
</dbReference>
<dbReference type="RefSeq" id="WP_378083504.1">
    <property type="nucleotide sequence ID" value="NZ_JBHSMH010000101.1"/>
</dbReference>
<dbReference type="PROSITE" id="PS01124">
    <property type="entry name" value="HTH_ARAC_FAMILY_2"/>
    <property type="match status" value="1"/>
</dbReference>
<gene>
    <name evidence="5" type="ORF">ACFPPD_23060</name>
</gene>
<dbReference type="PANTHER" id="PTHR43280:SF28">
    <property type="entry name" value="HTH-TYPE TRANSCRIPTIONAL ACTIVATOR RHAS"/>
    <property type="match status" value="1"/>
</dbReference>
<evidence type="ECO:0000313" key="5">
    <source>
        <dbReference type="EMBL" id="MFC5471560.1"/>
    </source>
</evidence>
<dbReference type="EMBL" id="JBHSMH010000101">
    <property type="protein sequence ID" value="MFC5471560.1"/>
    <property type="molecule type" value="Genomic_DNA"/>
</dbReference>
<dbReference type="InterPro" id="IPR018062">
    <property type="entry name" value="HTH_AraC-typ_CS"/>
</dbReference>
<protein>
    <submittedName>
        <fullName evidence="5">Helix-turn-helix domain-containing protein</fullName>
    </submittedName>
</protein>
<dbReference type="InterPro" id="IPR009057">
    <property type="entry name" value="Homeodomain-like_sf"/>
</dbReference>
<feature type="domain" description="HTH araC/xylS-type" evidence="4">
    <location>
        <begin position="163"/>
        <end position="260"/>
    </location>
</feature>
<evidence type="ECO:0000256" key="1">
    <source>
        <dbReference type="ARBA" id="ARBA00023015"/>
    </source>
</evidence>
<dbReference type="InterPro" id="IPR003313">
    <property type="entry name" value="AraC-bd"/>
</dbReference>
<evidence type="ECO:0000313" key="6">
    <source>
        <dbReference type="Proteomes" id="UP001596105"/>
    </source>
</evidence>
<dbReference type="InterPro" id="IPR018060">
    <property type="entry name" value="HTH_AraC"/>
</dbReference>
<dbReference type="InterPro" id="IPR037923">
    <property type="entry name" value="HTH-like"/>
</dbReference>
<dbReference type="SMART" id="SM00342">
    <property type="entry name" value="HTH_ARAC"/>
    <property type="match status" value="1"/>
</dbReference>
<accession>A0ABW0M0E5</accession>
<keyword evidence="1" id="KW-0805">Transcription regulation</keyword>
<organism evidence="5 6">
    <name type="scientific">Cohnella suwonensis</name>
    <dbReference type="NCBI Taxonomy" id="696072"/>
    <lineage>
        <taxon>Bacteria</taxon>
        <taxon>Bacillati</taxon>
        <taxon>Bacillota</taxon>
        <taxon>Bacilli</taxon>
        <taxon>Bacillales</taxon>
        <taxon>Paenibacillaceae</taxon>
        <taxon>Cohnella</taxon>
    </lineage>
</organism>
<evidence type="ECO:0000256" key="2">
    <source>
        <dbReference type="ARBA" id="ARBA00023125"/>
    </source>
</evidence>
<dbReference type="PANTHER" id="PTHR43280">
    <property type="entry name" value="ARAC-FAMILY TRANSCRIPTIONAL REGULATOR"/>
    <property type="match status" value="1"/>
</dbReference>
<dbReference type="Pfam" id="PF02311">
    <property type="entry name" value="AraC_binding"/>
    <property type="match status" value="1"/>
</dbReference>
<sequence>MDLEQMQYLVPDIYYYVDRRCFPDWEIIKQTIDFHDLTFVVEGKSNYYVNGVQYAVEAGDVIYIPKGNVREAHTFKESPMHSYAFNFDWLPHGGPDALPLRIVTKNVISNEIFGRIHQFTQVWMGKEPGYVMQSRALFMLIIHRLLMISYRNGVHHQADQRVNKVLEYVTRHYPEELDLTGMADIVNLHPVYLGKLFKKNTGYSFKEYLNLIRINHAEMLLSTGGFSVTQVADRCGFRDISYFSNVFKSIKGYSPSTVIK</sequence>
<dbReference type="Proteomes" id="UP001596105">
    <property type="component" value="Unassembled WGS sequence"/>
</dbReference>
<dbReference type="PROSITE" id="PS00041">
    <property type="entry name" value="HTH_ARAC_FAMILY_1"/>
    <property type="match status" value="1"/>
</dbReference>
<dbReference type="SUPFAM" id="SSF51215">
    <property type="entry name" value="Regulatory protein AraC"/>
    <property type="match status" value="1"/>
</dbReference>
<keyword evidence="6" id="KW-1185">Reference proteome</keyword>
<comment type="caution">
    <text evidence="5">The sequence shown here is derived from an EMBL/GenBank/DDBJ whole genome shotgun (WGS) entry which is preliminary data.</text>
</comment>
<keyword evidence="2" id="KW-0238">DNA-binding</keyword>
<evidence type="ECO:0000259" key="4">
    <source>
        <dbReference type="PROSITE" id="PS01124"/>
    </source>
</evidence>